<keyword evidence="3" id="KW-1185">Reference proteome</keyword>
<proteinExistence type="predicted"/>
<accession>A0ABR7EYI7</accession>
<dbReference type="Pfam" id="PF02368">
    <property type="entry name" value="Big_2"/>
    <property type="match status" value="1"/>
</dbReference>
<evidence type="ECO:0000259" key="1">
    <source>
        <dbReference type="SMART" id="SM00635"/>
    </source>
</evidence>
<dbReference type="RefSeq" id="WP_118589090.1">
    <property type="nucleotide sequence ID" value="NZ_JACOOZ010000001.1"/>
</dbReference>
<organism evidence="2 3">
    <name type="scientific">Eubacterium segne</name>
    <dbReference type="NCBI Taxonomy" id="2763045"/>
    <lineage>
        <taxon>Bacteria</taxon>
        <taxon>Bacillati</taxon>
        <taxon>Bacillota</taxon>
        <taxon>Clostridia</taxon>
        <taxon>Eubacteriales</taxon>
        <taxon>Eubacteriaceae</taxon>
        <taxon>Eubacterium</taxon>
    </lineage>
</organism>
<comment type="caution">
    <text evidence="2">The sequence shown here is derived from an EMBL/GenBank/DDBJ whole genome shotgun (WGS) entry which is preliminary data.</text>
</comment>
<protein>
    <submittedName>
        <fullName evidence="2">Ig-like domain-containing protein</fullName>
    </submittedName>
</protein>
<dbReference type="InterPro" id="IPR003343">
    <property type="entry name" value="Big_2"/>
</dbReference>
<gene>
    <name evidence="2" type="ORF">H8S00_00155</name>
</gene>
<dbReference type="Gene3D" id="2.60.40.1080">
    <property type="match status" value="1"/>
</dbReference>
<evidence type="ECO:0000313" key="2">
    <source>
        <dbReference type="EMBL" id="MBC5666413.1"/>
    </source>
</evidence>
<dbReference type="SUPFAM" id="SSF49373">
    <property type="entry name" value="Invasin/intimin cell-adhesion fragments"/>
    <property type="match status" value="1"/>
</dbReference>
<evidence type="ECO:0000313" key="3">
    <source>
        <dbReference type="Proteomes" id="UP000597877"/>
    </source>
</evidence>
<dbReference type="EMBL" id="JACOOZ010000001">
    <property type="protein sequence ID" value="MBC5666413.1"/>
    <property type="molecule type" value="Genomic_DNA"/>
</dbReference>
<name>A0ABR7EYI7_9FIRM</name>
<sequence length="275" mass="30670">MEKKIKKLLVILSVIVMSFIVLPNTGVSAASKAKLNKKSATIYVGKTVTLKVKNNKKKVKWISSNKKIATVSKRGKVKGKKAGKVTITAKVGGKKYKCRVTVKKKKATTVTVKDKIKNACIKYGTVSEDMSGKYYYLSRQTVSNDDERYEYFTCVKYYPATNTVRISVSIDDTYLSEYDYTTFDVTNVKDATSKIWYSDSYDNYGEGIVYKKLIHQKSAVAFGVTDMTDDVQSIEELATSSVAIGLLDFDYIMGTYSVGVSSGDLGFTTLYSRYN</sequence>
<dbReference type="SMART" id="SM00635">
    <property type="entry name" value="BID_2"/>
    <property type="match status" value="1"/>
</dbReference>
<dbReference type="InterPro" id="IPR008964">
    <property type="entry name" value="Invasin/intimin_cell_adhesion"/>
</dbReference>
<feature type="domain" description="BIG2" evidence="1">
    <location>
        <begin position="29"/>
        <end position="101"/>
    </location>
</feature>
<dbReference type="Proteomes" id="UP000597877">
    <property type="component" value="Unassembled WGS sequence"/>
</dbReference>
<reference evidence="2 3" key="1">
    <citation type="submission" date="2020-08" db="EMBL/GenBank/DDBJ databases">
        <title>Genome public.</title>
        <authorList>
            <person name="Liu C."/>
            <person name="Sun Q."/>
        </authorList>
    </citation>
    <scope>NUCLEOTIDE SEQUENCE [LARGE SCALE GENOMIC DNA]</scope>
    <source>
        <strain evidence="2 3">BX4</strain>
    </source>
</reference>